<feature type="compositionally biased region" description="Polar residues" evidence="1">
    <location>
        <begin position="1"/>
        <end position="18"/>
    </location>
</feature>
<feature type="compositionally biased region" description="Low complexity" evidence="1">
    <location>
        <begin position="149"/>
        <end position="164"/>
    </location>
</feature>
<dbReference type="WBParaSite" id="PSU_v2.g6641.t1">
    <property type="protein sequence ID" value="PSU_v2.g6641.t1"/>
    <property type="gene ID" value="PSU_v2.g6641"/>
</dbReference>
<evidence type="ECO:0000313" key="2">
    <source>
        <dbReference type="Proteomes" id="UP000887577"/>
    </source>
</evidence>
<dbReference type="Proteomes" id="UP000887577">
    <property type="component" value="Unplaced"/>
</dbReference>
<feature type="region of interest" description="Disordered" evidence="1">
    <location>
        <begin position="504"/>
        <end position="537"/>
    </location>
</feature>
<proteinExistence type="predicted"/>
<keyword evidence="2" id="KW-1185">Reference proteome</keyword>
<organism evidence="2 3">
    <name type="scientific">Panagrolaimus superbus</name>
    <dbReference type="NCBI Taxonomy" id="310955"/>
    <lineage>
        <taxon>Eukaryota</taxon>
        <taxon>Metazoa</taxon>
        <taxon>Ecdysozoa</taxon>
        <taxon>Nematoda</taxon>
        <taxon>Chromadorea</taxon>
        <taxon>Rhabditida</taxon>
        <taxon>Tylenchina</taxon>
        <taxon>Panagrolaimomorpha</taxon>
        <taxon>Panagrolaimoidea</taxon>
        <taxon>Panagrolaimidae</taxon>
        <taxon>Panagrolaimus</taxon>
    </lineage>
</organism>
<feature type="region of interest" description="Disordered" evidence="1">
    <location>
        <begin position="1"/>
        <end position="29"/>
    </location>
</feature>
<feature type="compositionally biased region" description="Polar residues" evidence="1">
    <location>
        <begin position="506"/>
        <end position="537"/>
    </location>
</feature>
<feature type="region of interest" description="Disordered" evidence="1">
    <location>
        <begin position="149"/>
        <end position="204"/>
    </location>
</feature>
<feature type="compositionally biased region" description="Low complexity" evidence="1">
    <location>
        <begin position="182"/>
        <end position="200"/>
    </location>
</feature>
<protein>
    <submittedName>
        <fullName evidence="3">Uncharacterized protein</fullName>
    </submittedName>
</protein>
<feature type="compositionally biased region" description="Low complexity" evidence="1">
    <location>
        <begin position="314"/>
        <end position="327"/>
    </location>
</feature>
<feature type="compositionally biased region" description="Polar residues" evidence="1">
    <location>
        <begin position="165"/>
        <end position="177"/>
    </location>
</feature>
<evidence type="ECO:0000313" key="3">
    <source>
        <dbReference type="WBParaSite" id="PSU_v2.g6641.t1"/>
    </source>
</evidence>
<accession>A0A914Z3P7</accession>
<sequence>MQQLLFRLSTQDQATTETSGDKTSTENVETTAEEKVTTVILQTSETTSLPKTETTKDDSTLATLNIEDTTILAVSNDNEEGVRKPTTAESIIATEIVTTEIPLKATTEEQKTAATIEFELSASVPVVISSENEEGIRKTSTPIVVTETTSVTVPSPTTSQSKTTAGETTSAPTSVTEQIAIVEVSSESGQESSEKTTGSSDTTPAAIVTTPEAKTSTTAELKETTMNVVTEGTIVESNNDATTNMPETEIKKENVVIVAQSSDNTLKPTEAAPEITIISGTTVTESGSTMVATQIPEVTTEKSIEISTTKETEQTTTNSITQEIETQPPSTLEALLSSTTKNPASDVLEKVAAINEAEIKTTEEVKETTLGDSVTEQINSASQSTVSVSKETESVQATTVIIEEKELTTISSLPNLDAVTASETMAEAVTVTNLVTETSSSPSEKVTVESIEKVSTSEVPTSVTESAEVTTLSKTSESNEKLIIPVIVGDEKVTGISIETTLAPITESSSSPQQTEASTKVVSDNSVPASEMSTTNSINDEKTTEINVSAKTVTQEGTTISNIPETTTQQFVVCKYHK</sequence>
<evidence type="ECO:0000256" key="1">
    <source>
        <dbReference type="SAM" id="MobiDB-lite"/>
    </source>
</evidence>
<reference evidence="3" key="1">
    <citation type="submission" date="2022-11" db="UniProtKB">
        <authorList>
            <consortium name="WormBaseParasite"/>
        </authorList>
    </citation>
    <scope>IDENTIFICATION</scope>
</reference>
<feature type="compositionally biased region" description="Basic and acidic residues" evidence="1">
    <location>
        <begin position="302"/>
        <end position="313"/>
    </location>
</feature>
<dbReference type="AlphaFoldDB" id="A0A914Z3P7"/>
<name>A0A914Z3P7_9BILA</name>
<feature type="region of interest" description="Disordered" evidence="1">
    <location>
        <begin position="302"/>
        <end position="328"/>
    </location>
</feature>